<comment type="caution">
    <text evidence="1">The sequence shown here is derived from an EMBL/GenBank/DDBJ whole genome shotgun (WGS) entry which is preliminary data.</text>
</comment>
<gene>
    <name evidence="1" type="ORF">BV22DRAFT_1120218</name>
</gene>
<name>A0ACB8BFD2_9AGAM</name>
<proteinExistence type="predicted"/>
<dbReference type="Proteomes" id="UP000790709">
    <property type="component" value="Unassembled WGS sequence"/>
</dbReference>
<evidence type="ECO:0000313" key="2">
    <source>
        <dbReference type="Proteomes" id="UP000790709"/>
    </source>
</evidence>
<dbReference type="EMBL" id="MU266426">
    <property type="protein sequence ID" value="KAH7924389.1"/>
    <property type="molecule type" value="Genomic_DNA"/>
</dbReference>
<keyword evidence="2" id="KW-1185">Reference proteome</keyword>
<protein>
    <submittedName>
        <fullName evidence="1">Uncharacterized protein</fullName>
    </submittedName>
</protein>
<accession>A0ACB8BFD2</accession>
<sequence>MQQKKVQYSRYLHHRLRSLRGACHRSASERQETARGQEVYQANVITAHGPQSASDGFCLLGARAVCLGSFTMKIVAISRETNSSTPDDGHTFTIPASSRLLRGIRRHSSLIALSEGTACAGVFKSAYTGSCRTSRNPKTYSLLGDALPPLPSPFQHALRPAFRHRPEEHNRDEH</sequence>
<organism evidence="1 2">
    <name type="scientific">Leucogyrophana mollusca</name>
    <dbReference type="NCBI Taxonomy" id="85980"/>
    <lineage>
        <taxon>Eukaryota</taxon>
        <taxon>Fungi</taxon>
        <taxon>Dikarya</taxon>
        <taxon>Basidiomycota</taxon>
        <taxon>Agaricomycotina</taxon>
        <taxon>Agaricomycetes</taxon>
        <taxon>Agaricomycetidae</taxon>
        <taxon>Boletales</taxon>
        <taxon>Boletales incertae sedis</taxon>
        <taxon>Leucogyrophana</taxon>
    </lineage>
</organism>
<reference evidence="1" key="1">
    <citation type="journal article" date="2021" name="New Phytol.">
        <title>Evolutionary innovations through gain and loss of genes in the ectomycorrhizal Boletales.</title>
        <authorList>
            <person name="Wu G."/>
            <person name="Miyauchi S."/>
            <person name="Morin E."/>
            <person name="Kuo A."/>
            <person name="Drula E."/>
            <person name="Varga T."/>
            <person name="Kohler A."/>
            <person name="Feng B."/>
            <person name="Cao Y."/>
            <person name="Lipzen A."/>
            <person name="Daum C."/>
            <person name="Hundley H."/>
            <person name="Pangilinan J."/>
            <person name="Johnson J."/>
            <person name="Barry K."/>
            <person name="LaButti K."/>
            <person name="Ng V."/>
            <person name="Ahrendt S."/>
            <person name="Min B."/>
            <person name="Choi I.G."/>
            <person name="Park H."/>
            <person name="Plett J.M."/>
            <person name="Magnuson J."/>
            <person name="Spatafora J.W."/>
            <person name="Nagy L.G."/>
            <person name="Henrissat B."/>
            <person name="Grigoriev I.V."/>
            <person name="Yang Z.L."/>
            <person name="Xu J."/>
            <person name="Martin F.M."/>
        </authorList>
    </citation>
    <scope>NUCLEOTIDE SEQUENCE</scope>
    <source>
        <strain evidence="1">KUC20120723A-06</strain>
    </source>
</reference>
<evidence type="ECO:0000313" key="1">
    <source>
        <dbReference type="EMBL" id="KAH7924389.1"/>
    </source>
</evidence>